<sequence>MKYTDRLKALREDNDMTQKQIATILNVSQITYSQYERGVRGLPTEHLITLCLHYGVSADYILCLPDDLKYPK</sequence>
<dbReference type="PANTHER" id="PTHR46558:SF14">
    <property type="entry name" value="HTH-TYPE TRANSCRIPTIONAL REGULATOR ANSR"/>
    <property type="match status" value="1"/>
</dbReference>
<organism evidence="3 4">
    <name type="scientific">Candidatus Eubacterium faecipullorum</name>
    <dbReference type="NCBI Taxonomy" id="2838571"/>
    <lineage>
        <taxon>Bacteria</taxon>
        <taxon>Bacillati</taxon>
        <taxon>Bacillota</taxon>
        <taxon>Clostridia</taxon>
        <taxon>Eubacteriales</taxon>
        <taxon>Eubacteriaceae</taxon>
        <taxon>Eubacterium</taxon>
    </lineage>
</organism>
<comment type="caution">
    <text evidence="3">The sequence shown here is derived from an EMBL/GenBank/DDBJ whole genome shotgun (WGS) entry which is preliminary data.</text>
</comment>
<accession>A0A9D1RF39</accession>
<dbReference type="Gene3D" id="1.10.260.40">
    <property type="entry name" value="lambda repressor-like DNA-binding domains"/>
    <property type="match status" value="1"/>
</dbReference>
<evidence type="ECO:0000313" key="3">
    <source>
        <dbReference type="EMBL" id="HIW86215.1"/>
    </source>
</evidence>
<proteinExistence type="predicted"/>
<dbReference type="InterPro" id="IPR001387">
    <property type="entry name" value="Cro/C1-type_HTH"/>
</dbReference>
<dbReference type="CDD" id="cd00093">
    <property type="entry name" value="HTH_XRE"/>
    <property type="match status" value="1"/>
</dbReference>
<evidence type="ECO:0000256" key="1">
    <source>
        <dbReference type="ARBA" id="ARBA00023125"/>
    </source>
</evidence>
<dbReference type="PROSITE" id="PS50943">
    <property type="entry name" value="HTH_CROC1"/>
    <property type="match status" value="1"/>
</dbReference>
<dbReference type="Pfam" id="PF01381">
    <property type="entry name" value="HTH_3"/>
    <property type="match status" value="1"/>
</dbReference>
<dbReference type="InterPro" id="IPR010982">
    <property type="entry name" value="Lambda_DNA-bd_dom_sf"/>
</dbReference>
<reference evidence="3" key="2">
    <citation type="submission" date="2021-04" db="EMBL/GenBank/DDBJ databases">
        <authorList>
            <person name="Gilroy R."/>
        </authorList>
    </citation>
    <scope>NUCLEOTIDE SEQUENCE</scope>
    <source>
        <strain evidence="3">421</strain>
    </source>
</reference>
<dbReference type="SMART" id="SM00530">
    <property type="entry name" value="HTH_XRE"/>
    <property type="match status" value="1"/>
</dbReference>
<dbReference type="PANTHER" id="PTHR46558">
    <property type="entry name" value="TRACRIPTIONAL REGULATORY PROTEIN-RELATED-RELATED"/>
    <property type="match status" value="1"/>
</dbReference>
<feature type="domain" description="HTH cro/C1-type" evidence="2">
    <location>
        <begin position="7"/>
        <end position="61"/>
    </location>
</feature>
<name>A0A9D1RF39_9FIRM</name>
<dbReference type="GO" id="GO:0003677">
    <property type="term" value="F:DNA binding"/>
    <property type="evidence" value="ECO:0007669"/>
    <property type="project" value="UniProtKB-KW"/>
</dbReference>
<keyword evidence="1" id="KW-0238">DNA-binding</keyword>
<gene>
    <name evidence="3" type="ORF">IAA48_06925</name>
</gene>
<dbReference type="EMBL" id="DXGE01000030">
    <property type="protein sequence ID" value="HIW86215.1"/>
    <property type="molecule type" value="Genomic_DNA"/>
</dbReference>
<evidence type="ECO:0000259" key="2">
    <source>
        <dbReference type="PROSITE" id="PS50943"/>
    </source>
</evidence>
<dbReference type="AlphaFoldDB" id="A0A9D1RF39"/>
<reference evidence="3" key="1">
    <citation type="journal article" date="2021" name="PeerJ">
        <title>Extensive microbial diversity within the chicken gut microbiome revealed by metagenomics and culture.</title>
        <authorList>
            <person name="Gilroy R."/>
            <person name="Ravi A."/>
            <person name="Getino M."/>
            <person name="Pursley I."/>
            <person name="Horton D.L."/>
            <person name="Alikhan N.F."/>
            <person name="Baker D."/>
            <person name="Gharbi K."/>
            <person name="Hall N."/>
            <person name="Watson M."/>
            <person name="Adriaenssens E.M."/>
            <person name="Foster-Nyarko E."/>
            <person name="Jarju S."/>
            <person name="Secka A."/>
            <person name="Antonio M."/>
            <person name="Oren A."/>
            <person name="Chaudhuri R.R."/>
            <person name="La Ragione R."/>
            <person name="Hildebrand F."/>
            <person name="Pallen M.J."/>
        </authorList>
    </citation>
    <scope>NUCLEOTIDE SEQUENCE</scope>
    <source>
        <strain evidence="3">421</strain>
    </source>
</reference>
<evidence type="ECO:0000313" key="4">
    <source>
        <dbReference type="Proteomes" id="UP000824205"/>
    </source>
</evidence>
<protein>
    <submittedName>
        <fullName evidence="3">Helix-turn-helix domain-containing protein</fullName>
    </submittedName>
</protein>
<dbReference type="Proteomes" id="UP000824205">
    <property type="component" value="Unassembled WGS sequence"/>
</dbReference>
<dbReference type="SUPFAM" id="SSF47413">
    <property type="entry name" value="lambda repressor-like DNA-binding domains"/>
    <property type="match status" value="1"/>
</dbReference>